<accession>A0A6A6DAU7</accession>
<feature type="non-terminal residue" evidence="1">
    <location>
        <position position="60"/>
    </location>
</feature>
<dbReference type="EMBL" id="ML994746">
    <property type="protein sequence ID" value="KAF2175090.1"/>
    <property type="molecule type" value="Genomic_DNA"/>
</dbReference>
<proteinExistence type="predicted"/>
<evidence type="ECO:0000313" key="1">
    <source>
        <dbReference type="EMBL" id="KAF2175090.1"/>
    </source>
</evidence>
<dbReference type="AlphaFoldDB" id="A0A6A6DAU7"/>
<evidence type="ECO:0000313" key="2">
    <source>
        <dbReference type="Proteomes" id="UP000800200"/>
    </source>
</evidence>
<reference evidence="1" key="1">
    <citation type="journal article" date="2020" name="Stud. Mycol.">
        <title>101 Dothideomycetes genomes: a test case for predicting lifestyles and emergence of pathogens.</title>
        <authorList>
            <person name="Haridas S."/>
            <person name="Albert R."/>
            <person name="Binder M."/>
            <person name="Bloem J."/>
            <person name="Labutti K."/>
            <person name="Salamov A."/>
            <person name="Andreopoulos B."/>
            <person name="Baker S."/>
            <person name="Barry K."/>
            <person name="Bills G."/>
            <person name="Bluhm B."/>
            <person name="Cannon C."/>
            <person name="Castanera R."/>
            <person name="Culley D."/>
            <person name="Daum C."/>
            <person name="Ezra D."/>
            <person name="Gonzalez J."/>
            <person name="Henrissat B."/>
            <person name="Kuo A."/>
            <person name="Liang C."/>
            <person name="Lipzen A."/>
            <person name="Lutzoni F."/>
            <person name="Magnuson J."/>
            <person name="Mondo S."/>
            <person name="Nolan M."/>
            <person name="Ohm R."/>
            <person name="Pangilinan J."/>
            <person name="Park H.-J."/>
            <person name="Ramirez L."/>
            <person name="Alfaro M."/>
            <person name="Sun H."/>
            <person name="Tritt A."/>
            <person name="Yoshinaga Y."/>
            <person name="Zwiers L.-H."/>
            <person name="Turgeon B."/>
            <person name="Goodwin S."/>
            <person name="Spatafora J."/>
            <person name="Crous P."/>
            <person name="Grigoriev I."/>
        </authorList>
    </citation>
    <scope>NUCLEOTIDE SEQUENCE</scope>
    <source>
        <strain evidence="1">CBS 207.26</strain>
    </source>
</reference>
<dbReference type="Proteomes" id="UP000800200">
    <property type="component" value="Unassembled WGS sequence"/>
</dbReference>
<gene>
    <name evidence="1" type="ORF">K469DRAFT_471988</name>
</gene>
<protein>
    <submittedName>
        <fullName evidence="1">Uncharacterized protein</fullName>
    </submittedName>
</protein>
<feature type="non-terminal residue" evidence="1">
    <location>
        <position position="1"/>
    </location>
</feature>
<organism evidence="1 2">
    <name type="scientific">Zopfia rhizophila CBS 207.26</name>
    <dbReference type="NCBI Taxonomy" id="1314779"/>
    <lineage>
        <taxon>Eukaryota</taxon>
        <taxon>Fungi</taxon>
        <taxon>Dikarya</taxon>
        <taxon>Ascomycota</taxon>
        <taxon>Pezizomycotina</taxon>
        <taxon>Dothideomycetes</taxon>
        <taxon>Dothideomycetes incertae sedis</taxon>
        <taxon>Zopfiaceae</taxon>
        <taxon>Zopfia</taxon>
    </lineage>
</organism>
<keyword evidence="2" id="KW-1185">Reference proteome</keyword>
<sequence>PVRGLKILSIYYNNIIKIRHKNIFIKDNIIVFIIRYYKKYIVSRDIKIIYKYLLYKVSKL</sequence>
<name>A0A6A6DAU7_9PEZI</name>